<gene>
    <name evidence="2" type="ORF">E2F46_07110</name>
</gene>
<sequence length="222" mass="24249">MNDSASLASFIDKWRQRWPEWALVAVFVPVAQRQRVAAWFALLQELRDAAWRGSDPAPGLAKLAWWQEELRGWSRGARRHPLGDTLQKLDAPWGVLASSLSALPATRRPASADDDASALESFASAVLACEAALFDGPAPTAEDIAALAACERIERALEQGETAPALPQVPPHGRATSMTGPRRLQRVVLRERLRMLAKHPSAPARMPALRLLFAGWRAARGA</sequence>
<comment type="caution">
    <text evidence="2">The sequence shown here is derived from an EMBL/GenBank/DDBJ whole genome shotgun (WGS) entry which is preliminary data.</text>
</comment>
<dbReference type="EMBL" id="SMTF01000004">
    <property type="protein sequence ID" value="TDK24940.1"/>
    <property type="molecule type" value="Genomic_DNA"/>
</dbReference>
<dbReference type="RefSeq" id="WP_133321392.1">
    <property type="nucleotide sequence ID" value="NZ_SMTF01000004.1"/>
</dbReference>
<evidence type="ECO:0000313" key="2">
    <source>
        <dbReference type="EMBL" id="TDK24940.1"/>
    </source>
</evidence>
<organism evidence="2 3">
    <name type="scientific">Luteimonas aestuarii</name>
    <dbReference type="NCBI Taxonomy" id="453837"/>
    <lineage>
        <taxon>Bacteria</taxon>
        <taxon>Pseudomonadati</taxon>
        <taxon>Pseudomonadota</taxon>
        <taxon>Gammaproteobacteria</taxon>
        <taxon>Lysobacterales</taxon>
        <taxon>Lysobacteraceae</taxon>
        <taxon>Luteimonas</taxon>
    </lineage>
</organism>
<evidence type="ECO:0000256" key="1">
    <source>
        <dbReference type="SAM" id="MobiDB-lite"/>
    </source>
</evidence>
<proteinExistence type="predicted"/>
<dbReference type="OrthoDB" id="5959054at2"/>
<protein>
    <submittedName>
        <fullName evidence="2">Phytoene/squalene synthase family protein</fullName>
    </submittedName>
</protein>
<dbReference type="SUPFAM" id="SSF48576">
    <property type="entry name" value="Terpenoid synthases"/>
    <property type="match status" value="1"/>
</dbReference>
<name>A0A4R5TV74_9GAMM</name>
<dbReference type="InterPro" id="IPR008949">
    <property type="entry name" value="Isoprenoid_synthase_dom_sf"/>
</dbReference>
<feature type="region of interest" description="Disordered" evidence="1">
    <location>
        <begin position="161"/>
        <end position="181"/>
    </location>
</feature>
<dbReference type="AlphaFoldDB" id="A0A4R5TV74"/>
<reference evidence="2 3" key="1">
    <citation type="submission" date="2019-03" db="EMBL/GenBank/DDBJ databases">
        <title>Luteimonas zhaokaii sp.nov., isolated from the rectal contents of Plateau pika in Yushu, Qinghai Province, China.</title>
        <authorList>
            <person name="Zhang G."/>
        </authorList>
    </citation>
    <scope>NUCLEOTIDE SEQUENCE [LARGE SCALE GENOMIC DNA]</scope>
    <source>
        <strain evidence="2 3">B9</strain>
    </source>
</reference>
<keyword evidence="3" id="KW-1185">Reference proteome</keyword>
<accession>A0A4R5TV74</accession>
<evidence type="ECO:0000313" key="3">
    <source>
        <dbReference type="Proteomes" id="UP000294796"/>
    </source>
</evidence>
<dbReference type="Proteomes" id="UP000294796">
    <property type="component" value="Unassembled WGS sequence"/>
</dbReference>